<feature type="transmembrane region" description="Helical" evidence="6">
    <location>
        <begin position="459"/>
        <end position="478"/>
    </location>
</feature>
<keyword evidence="2 6" id="KW-0812">Transmembrane</keyword>
<dbReference type="PROSITE" id="PS00154">
    <property type="entry name" value="ATPASE_E1_E2"/>
    <property type="match status" value="1"/>
</dbReference>
<feature type="transmembrane region" description="Helical" evidence="6">
    <location>
        <begin position="541"/>
        <end position="560"/>
    </location>
</feature>
<dbReference type="InterPro" id="IPR023298">
    <property type="entry name" value="ATPase_P-typ_TM_dom_sf"/>
</dbReference>
<evidence type="ECO:0000256" key="1">
    <source>
        <dbReference type="ARBA" id="ARBA00004141"/>
    </source>
</evidence>
<evidence type="ECO:0000256" key="5">
    <source>
        <dbReference type="ARBA" id="ARBA00023136"/>
    </source>
</evidence>
<dbReference type="GO" id="GO:0005524">
    <property type="term" value="F:ATP binding"/>
    <property type="evidence" value="ECO:0007669"/>
    <property type="project" value="InterPro"/>
</dbReference>
<dbReference type="Gene3D" id="1.20.1110.10">
    <property type="entry name" value="Calcium-transporting ATPase, transmembrane domain"/>
    <property type="match status" value="1"/>
</dbReference>
<dbReference type="GO" id="GO:0016020">
    <property type="term" value="C:membrane"/>
    <property type="evidence" value="ECO:0007669"/>
    <property type="project" value="UniProtKB-SubCell"/>
</dbReference>
<comment type="subcellular location">
    <subcellularLocation>
        <location evidence="1">Membrane</location>
        <topology evidence="1">Multi-pass membrane protein</topology>
    </subcellularLocation>
</comment>
<dbReference type="InterPro" id="IPR001757">
    <property type="entry name" value="P_typ_ATPase"/>
</dbReference>
<dbReference type="SFLD" id="SFLDF00027">
    <property type="entry name" value="p-type_atpase"/>
    <property type="match status" value="1"/>
</dbReference>
<dbReference type="InterPro" id="IPR018303">
    <property type="entry name" value="ATPase_P-typ_P_site"/>
</dbReference>
<dbReference type="Gene3D" id="3.40.50.1000">
    <property type="entry name" value="HAD superfamily/HAD-like"/>
    <property type="match status" value="1"/>
</dbReference>
<sequence length="625" mass="66551">MSGTIVTAGRGLYVAESVGATAYANRIAAEAKIFTRTSSEIRRSIDSLLKYITWAIVIATPLQLWSQFHLNDTGSWRDATIRATAGLVGLVPEGLVLLTTLAFLTAAVQLTRQQVLVQELPAVEGLARVSVICLDKTGTLTTGHILFEHLEILNMFDDAAVRVALGLIASDPAANGTLSTIASAVPVTSEWKTTASIPFDSSRKWQAVQFEDHGTWVFGAPDILLSTDHEISKQVLALADSGRRVLLLCHTPSPISGASLPTNLEPAAYAVLKEEVRADAAETLAYFAAQGVGVKIISGDNPATVAAIARSIGIDVRTPIDARTLGTKPVELVNAITSGSVFGRVSPEQKRSFVQALQLQGEVVAMTGDGVNDALALKHADIGIAMDNGASATKAVAQIILLDGQFSHLPNVVAEGRRVIGNVERVSNLFVAKNVMSFVAILSAALISRPFPLLPRHLTLLSTITIGIPAFVLALGPNTQRYQSGFMRRVLSFAIPAGAVAGLTVVIADFVAHQSWGVAKEISCSVVNTDNFVANTECWRVGSGATLAVLIVFFWILILLARPLRAWKLALVSTMVGLGAFAYTVPFAREFFNFNLPLGLMIESSLIGLGGIGVIEIFRRFIPAK</sequence>
<organism evidence="7">
    <name type="scientific">freshwater metagenome</name>
    <dbReference type="NCBI Taxonomy" id="449393"/>
    <lineage>
        <taxon>unclassified sequences</taxon>
        <taxon>metagenomes</taxon>
        <taxon>ecological metagenomes</taxon>
    </lineage>
</organism>
<dbReference type="AlphaFoldDB" id="A0A6J6I8W7"/>
<keyword evidence="5 6" id="KW-0472">Membrane</keyword>
<proteinExistence type="predicted"/>
<evidence type="ECO:0000256" key="4">
    <source>
        <dbReference type="ARBA" id="ARBA00022989"/>
    </source>
</evidence>
<keyword evidence="4 6" id="KW-1133">Transmembrane helix</keyword>
<dbReference type="InterPro" id="IPR044492">
    <property type="entry name" value="P_typ_ATPase_HD_dom"/>
</dbReference>
<feature type="transmembrane region" description="Helical" evidence="6">
    <location>
        <begin position="85"/>
        <end position="108"/>
    </location>
</feature>
<dbReference type="Gene3D" id="3.40.1110.10">
    <property type="entry name" value="Calcium-transporting ATPase, cytoplasmic domain N"/>
    <property type="match status" value="1"/>
</dbReference>
<dbReference type="PRINTS" id="PR00119">
    <property type="entry name" value="CATATPASE"/>
</dbReference>
<keyword evidence="3" id="KW-1278">Translocase</keyword>
<evidence type="ECO:0000313" key="7">
    <source>
        <dbReference type="EMBL" id="CAB4619744.1"/>
    </source>
</evidence>
<name>A0A6J6I8W7_9ZZZZ</name>
<dbReference type="Gene3D" id="2.70.150.10">
    <property type="entry name" value="Calcium-transporting ATPase, cytoplasmic transduction domain A"/>
    <property type="match status" value="1"/>
</dbReference>
<dbReference type="SUPFAM" id="SSF81665">
    <property type="entry name" value="Calcium ATPase, transmembrane domain M"/>
    <property type="match status" value="1"/>
</dbReference>
<dbReference type="SUPFAM" id="SSF56784">
    <property type="entry name" value="HAD-like"/>
    <property type="match status" value="1"/>
</dbReference>
<dbReference type="InterPro" id="IPR036412">
    <property type="entry name" value="HAD-like_sf"/>
</dbReference>
<protein>
    <submittedName>
        <fullName evidence="7">Unannotated protein</fullName>
    </submittedName>
</protein>
<dbReference type="InterPro" id="IPR023299">
    <property type="entry name" value="ATPase_P-typ_cyto_dom_N"/>
</dbReference>
<accession>A0A6J6I8W7</accession>
<dbReference type="Pfam" id="PF00702">
    <property type="entry name" value="Hydrolase"/>
    <property type="match status" value="1"/>
</dbReference>
<feature type="transmembrane region" description="Helical" evidence="6">
    <location>
        <begin position="567"/>
        <end position="586"/>
    </location>
</feature>
<dbReference type="PANTHER" id="PTHR42861">
    <property type="entry name" value="CALCIUM-TRANSPORTING ATPASE"/>
    <property type="match status" value="1"/>
</dbReference>
<evidence type="ECO:0000256" key="3">
    <source>
        <dbReference type="ARBA" id="ARBA00022967"/>
    </source>
</evidence>
<dbReference type="SFLD" id="SFLDG00002">
    <property type="entry name" value="C1.7:_P-type_atpase_like"/>
    <property type="match status" value="1"/>
</dbReference>
<dbReference type="GO" id="GO:0016887">
    <property type="term" value="F:ATP hydrolysis activity"/>
    <property type="evidence" value="ECO:0007669"/>
    <property type="project" value="InterPro"/>
</dbReference>
<dbReference type="PRINTS" id="PR00120">
    <property type="entry name" value="HATPASE"/>
</dbReference>
<feature type="transmembrane region" description="Helical" evidence="6">
    <location>
        <begin position="48"/>
        <end position="65"/>
    </location>
</feature>
<dbReference type="EMBL" id="CAEZUZ010000130">
    <property type="protein sequence ID" value="CAB4619744.1"/>
    <property type="molecule type" value="Genomic_DNA"/>
</dbReference>
<feature type="transmembrane region" description="Helical" evidence="6">
    <location>
        <begin position="490"/>
        <end position="512"/>
    </location>
</feature>
<gene>
    <name evidence="7" type="ORF">UFOPK1889_00809</name>
</gene>
<reference evidence="7" key="1">
    <citation type="submission" date="2020-05" db="EMBL/GenBank/DDBJ databases">
        <authorList>
            <person name="Chiriac C."/>
            <person name="Salcher M."/>
            <person name="Ghai R."/>
            <person name="Kavagutti S V."/>
        </authorList>
    </citation>
    <scope>NUCLEOTIDE SEQUENCE</scope>
</reference>
<dbReference type="NCBIfam" id="TIGR01494">
    <property type="entry name" value="ATPase_P-type"/>
    <property type="match status" value="1"/>
</dbReference>
<evidence type="ECO:0000256" key="2">
    <source>
        <dbReference type="ARBA" id="ARBA00022692"/>
    </source>
</evidence>
<evidence type="ECO:0000256" key="6">
    <source>
        <dbReference type="SAM" id="Phobius"/>
    </source>
</evidence>
<dbReference type="SFLD" id="SFLDS00003">
    <property type="entry name" value="Haloacid_Dehalogenase"/>
    <property type="match status" value="1"/>
</dbReference>
<feature type="transmembrane region" description="Helical" evidence="6">
    <location>
        <begin position="426"/>
        <end position="447"/>
    </location>
</feature>
<feature type="transmembrane region" description="Helical" evidence="6">
    <location>
        <begin position="598"/>
        <end position="618"/>
    </location>
</feature>
<dbReference type="InterPro" id="IPR023214">
    <property type="entry name" value="HAD_sf"/>
</dbReference>